<organism evidence="1">
    <name type="scientific">Anopheles darlingi</name>
    <name type="common">Mosquito</name>
    <dbReference type="NCBI Taxonomy" id="43151"/>
    <lineage>
        <taxon>Eukaryota</taxon>
        <taxon>Metazoa</taxon>
        <taxon>Ecdysozoa</taxon>
        <taxon>Arthropoda</taxon>
        <taxon>Hexapoda</taxon>
        <taxon>Insecta</taxon>
        <taxon>Pterygota</taxon>
        <taxon>Neoptera</taxon>
        <taxon>Endopterygota</taxon>
        <taxon>Diptera</taxon>
        <taxon>Nematocera</taxon>
        <taxon>Culicoidea</taxon>
        <taxon>Culicidae</taxon>
        <taxon>Anophelinae</taxon>
        <taxon>Anopheles</taxon>
    </lineage>
</organism>
<reference evidence="1" key="1">
    <citation type="submission" date="2018-01" db="EMBL/GenBank/DDBJ databases">
        <title>An insight into the sialome of Amazonian anophelines.</title>
        <authorList>
            <person name="Ribeiro J.M."/>
            <person name="Scarpassa V."/>
            <person name="Calvo E."/>
        </authorList>
    </citation>
    <scope>NUCLEOTIDE SEQUENCE</scope>
</reference>
<dbReference type="AlphaFoldDB" id="A0A2M4D638"/>
<protein>
    <submittedName>
        <fullName evidence="1">Putative secreted protein</fullName>
    </submittedName>
</protein>
<proteinExistence type="predicted"/>
<sequence length="105" mass="11829">MAMVSHQIVVQLLGSTTLIGILPEAVHCEADHEAERQNGTGHGPYRAVGWWKDRFHVVARVRRITVRRGGSQNTVETGKLRSAERCVERTFTIHIHLTPFTTDKT</sequence>
<dbReference type="EMBL" id="GGFL01008839">
    <property type="protein sequence ID" value="MBW73017.1"/>
    <property type="molecule type" value="Transcribed_RNA"/>
</dbReference>
<evidence type="ECO:0000313" key="1">
    <source>
        <dbReference type="EMBL" id="MBW73017.1"/>
    </source>
</evidence>
<accession>A0A2M4D638</accession>
<name>A0A2M4D638_ANODA</name>